<feature type="region of interest" description="Disordered" evidence="1">
    <location>
        <begin position="1"/>
        <end position="65"/>
    </location>
</feature>
<feature type="compositionally biased region" description="Polar residues" evidence="1">
    <location>
        <begin position="242"/>
        <end position="251"/>
    </location>
</feature>
<protein>
    <recommendedName>
        <fullName evidence="2">Glycosyl hydrolase family 13 catalytic domain-containing protein</fullName>
    </recommendedName>
</protein>
<proteinExistence type="predicted"/>
<feature type="compositionally biased region" description="Polar residues" evidence="1">
    <location>
        <begin position="120"/>
        <end position="131"/>
    </location>
</feature>
<evidence type="ECO:0000313" key="3">
    <source>
        <dbReference type="EMBL" id="KAK8888015.1"/>
    </source>
</evidence>
<dbReference type="PANTHER" id="PTHR47786">
    <property type="entry name" value="ALPHA-1,4-GLUCAN:MALTOSE-1-PHOSPHATE MALTOSYLTRANSFERASE"/>
    <property type="match status" value="1"/>
</dbReference>
<feature type="domain" description="Glycosyl hydrolase family 13 catalytic" evidence="2">
    <location>
        <begin position="638"/>
        <end position="961"/>
    </location>
</feature>
<feature type="compositionally biased region" description="Basic and acidic residues" evidence="1">
    <location>
        <begin position="452"/>
        <end position="462"/>
    </location>
</feature>
<dbReference type="Proteomes" id="UP001470230">
    <property type="component" value="Unassembled WGS sequence"/>
</dbReference>
<gene>
    <name evidence="3" type="ORF">M9Y10_039075</name>
</gene>
<feature type="compositionally biased region" description="Basic and acidic residues" evidence="1">
    <location>
        <begin position="110"/>
        <end position="119"/>
    </location>
</feature>
<feature type="compositionally biased region" description="Basic and acidic residues" evidence="1">
    <location>
        <begin position="429"/>
        <end position="444"/>
    </location>
</feature>
<dbReference type="SMART" id="SM00642">
    <property type="entry name" value="Aamy"/>
    <property type="match status" value="1"/>
</dbReference>
<name>A0ABR2KA67_9EUKA</name>
<feature type="compositionally biased region" description="Basic residues" evidence="1">
    <location>
        <begin position="164"/>
        <end position="173"/>
    </location>
</feature>
<reference evidence="3 4" key="1">
    <citation type="submission" date="2024-04" db="EMBL/GenBank/DDBJ databases">
        <title>Tritrichomonas musculus Genome.</title>
        <authorList>
            <person name="Alves-Ferreira E."/>
            <person name="Grigg M."/>
            <person name="Lorenzi H."/>
            <person name="Galac M."/>
        </authorList>
    </citation>
    <scope>NUCLEOTIDE SEQUENCE [LARGE SCALE GENOMIC DNA]</scope>
    <source>
        <strain evidence="3 4">EAF2021</strain>
    </source>
</reference>
<feature type="compositionally biased region" description="Polar residues" evidence="1">
    <location>
        <begin position="1"/>
        <end position="23"/>
    </location>
</feature>
<feature type="compositionally biased region" description="Basic and acidic residues" evidence="1">
    <location>
        <begin position="269"/>
        <end position="284"/>
    </location>
</feature>
<feature type="region of interest" description="Disordered" evidence="1">
    <location>
        <begin position="338"/>
        <end position="493"/>
    </location>
</feature>
<dbReference type="InterPro" id="IPR006047">
    <property type="entry name" value="GH13_cat_dom"/>
</dbReference>
<dbReference type="Pfam" id="PF00128">
    <property type="entry name" value="Alpha-amylase"/>
    <property type="match status" value="1"/>
</dbReference>
<organism evidence="3 4">
    <name type="scientific">Tritrichomonas musculus</name>
    <dbReference type="NCBI Taxonomy" id="1915356"/>
    <lineage>
        <taxon>Eukaryota</taxon>
        <taxon>Metamonada</taxon>
        <taxon>Parabasalia</taxon>
        <taxon>Tritrichomonadida</taxon>
        <taxon>Tritrichomonadidae</taxon>
        <taxon>Tritrichomonas</taxon>
    </lineage>
</organism>
<feature type="compositionally biased region" description="Basic and acidic residues" evidence="1">
    <location>
        <begin position="386"/>
        <end position="405"/>
    </location>
</feature>
<dbReference type="SUPFAM" id="SSF51445">
    <property type="entry name" value="(Trans)glycosidases"/>
    <property type="match status" value="1"/>
</dbReference>
<dbReference type="PANTHER" id="PTHR47786:SF2">
    <property type="entry name" value="GLYCOSYL HYDROLASE FAMILY 13 CATALYTIC DOMAIN-CONTAINING PROTEIN"/>
    <property type="match status" value="1"/>
</dbReference>
<keyword evidence="4" id="KW-1185">Reference proteome</keyword>
<dbReference type="EMBL" id="JAPFFF010000006">
    <property type="protein sequence ID" value="KAK8888015.1"/>
    <property type="molecule type" value="Genomic_DNA"/>
</dbReference>
<feature type="compositionally biased region" description="Basic and acidic residues" evidence="1">
    <location>
        <begin position="225"/>
        <end position="237"/>
    </location>
</feature>
<feature type="compositionally biased region" description="Acidic residues" evidence="1">
    <location>
        <begin position="360"/>
        <end position="380"/>
    </location>
</feature>
<sequence length="1064" mass="125031">MSYSTKRTPKKFSTTTNKQSLTHKSIKNTKGENTGQRSVEKPANSDQYHSIARRRIMAQKTKSDEVRKFRDMVREVYHQSDRLSSFVQTSVLSAPLEVTSDRYLLGQYKFPKDQSKVESLETSSQHSSEIGQDQEFDQEQLMMQIRTQIQNRYQKQQELENAKKNQKKQKKAQSQKIDNKNKNPTQNEEEPKDKDKIIIDGSKYLREPIANTDVNQLEEEEDEESKNHLQDQDKQFDDFNEDSNSQTNENNEVQRKSEEEDNAEEELENELKNGEQLANEKNEEIQLIEPDNETKKETEPQKPSSNFNDEALEVMKEATEEIEAELEIEADILEEEETQYENETHKSLDNGANETPENVYLEEEEEEEYHQDEPENETQEEAINFNKDEFLTPEKITYEIRERNLNQELETPENNMKEPSSEGNIPEKNSTELENQVKNEKEAQKILPNSNHHNEEQEQRLDDAEESVQEDNITNHYENKVFKINDPSSPTNRLNDDQKFENYQNRQNKDHIESINIPNQNLFKRQLNFSDIDNYNPNTRPLVSPRSYKSPFSPQTKLLDQFQFAPLDPDDPSLKHSGEMLLEISVRPFLYNLSIKYGQPIKRLREIPEYEFKDWKSMGFQWIWLYGVWTLGENCLNFDLTDPYLLERYNEVLPGWQKDDVIGYPLSIVSYQVNPEIGDIEDLIWFRNKLKESKIKLMLDFVPNHTAIDAPEVTEHPEYYIHASHSDIAEGIDDKKFIINKGNIAFGAGKFMPPMRFTAQLNIFNEKAKEMQISNLISISKLCDGVRVHLAQYLITEQFNTFWKKELAQSGFKVPETEFWKDAIDRVRSNHPDFIMMAETYGIENQMKLIECGFSYIYEKELIDHLVSNDVAGFRNLIFQNHFITDKMVHFIENHDEKRMVTRFFGNRKAAMTASAALLTLPGIRLINMQQWLGYTKQIDVNLRRAEIEKCDIEIVKFYNRLFSVLDSNALRYGTWEPLKVNDDNDKIIAWKWVKNGQHILVTINFNNCWSQGKVICEDANTDNRTIYVREMISETYYTRDPYEMRKNGLVLSMEPYQAQIFEY</sequence>
<dbReference type="Gene3D" id="3.20.20.80">
    <property type="entry name" value="Glycosidases"/>
    <property type="match status" value="1"/>
</dbReference>
<feature type="region of interest" description="Disordered" evidence="1">
    <location>
        <begin position="110"/>
        <end position="313"/>
    </location>
</feature>
<accession>A0ABR2KA67</accession>
<dbReference type="InterPro" id="IPR017853">
    <property type="entry name" value="GH"/>
</dbReference>
<feature type="compositionally biased region" description="Acidic residues" evidence="1">
    <location>
        <begin position="259"/>
        <end position="268"/>
    </location>
</feature>
<comment type="caution">
    <text evidence="3">The sequence shown here is derived from an EMBL/GenBank/DDBJ whole genome shotgun (WGS) entry which is preliminary data.</text>
</comment>
<evidence type="ECO:0000313" key="4">
    <source>
        <dbReference type="Proteomes" id="UP001470230"/>
    </source>
</evidence>
<evidence type="ECO:0000256" key="1">
    <source>
        <dbReference type="SAM" id="MobiDB-lite"/>
    </source>
</evidence>
<feature type="compositionally biased region" description="Basic and acidic residues" evidence="1">
    <location>
        <begin position="189"/>
        <end position="206"/>
    </location>
</feature>
<evidence type="ECO:0000259" key="2">
    <source>
        <dbReference type="SMART" id="SM00642"/>
    </source>
</evidence>